<comment type="caution">
    <text evidence="1">The sequence shown here is derived from an EMBL/GenBank/DDBJ whole genome shotgun (WGS) entry which is preliminary data.</text>
</comment>
<sequence length="229" mass="24849">MTAVDSAQRSRPQALDLGELATAVTAEVTGPRGRAPELSAVTESLRQRAAGEPYSSIAAAVGVTEKRAASWCRTAARLDKRFDAREAKVRKSTGASRTMLSARIEDDVIGLVHKRAHAEGRSVTSVVESALQSYVGRKVAGLETAVRRELRKNLRGELRDLAAAIGAARSELTKQGVNLNQLALFCNRYRELPGSITDELERTRQALDENRAAIEALHASVLARFETED</sequence>
<accession>A0ABU2GP17</accession>
<organism evidence="1 2">
    <name type="scientific">Gordonia westfalica</name>
    <dbReference type="NCBI Taxonomy" id="158898"/>
    <lineage>
        <taxon>Bacteria</taxon>
        <taxon>Bacillati</taxon>
        <taxon>Actinomycetota</taxon>
        <taxon>Actinomycetes</taxon>
        <taxon>Mycobacteriales</taxon>
        <taxon>Gordoniaceae</taxon>
        <taxon>Gordonia</taxon>
    </lineage>
</organism>
<dbReference type="RefSeq" id="WP_226513069.1">
    <property type="nucleotide sequence ID" value="NZ_JAVLUS010000002.1"/>
</dbReference>
<name>A0ABU2GP17_9ACTN</name>
<evidence type="ECO:0000313" key="1">
    <source>
        <dbReference type="EMBL" id="MDS1112720.1"/>
    </source>
</evidence>
<reference evidence="1 2" key="1">
    <citation type="submission" date="2023-08" db="EMBL/GenBank/DDBJ databases">
        <title>Bioegradation of LLDPE and BLDPE plastic by marine bacteria from coast plastic debris.</title>
        <authorList>
            <person name="Rong Z."/>
        </authorList>
    </citation>
    <scope>NUCLEOTIDE SEQUENCE [LARGE SCALE GENOMIC DNA]</scope>
    <source>
        <strain evidence="1 2">Z-2</strain>
    </source>
</reference>
<protein>
    <recommendedName>
        <fullName evidence="3">Ribbon-helix-helix protein, copG family</fullName>
    </recommendedName>
</protein>
<proteinExistence type="predicted"/>
<gene>
    <name evidence="1" type="ORF">RD149_02970</name>
</gene>
<keyword evidence="2" id="KW-1185">Reference proteome</keyword>
<evidence type="ECO:0000313" key="2">
    <source>
        <dbReference type="Proteomes" id="UP001265083"/>
    </source>
</evidence>
<dbReference type="Proteomes" id="UP001265083">
    <property type="component" value="Unassembled WGS sequence"/>
</dbReference>
<evidence type="ECO:0008006" key="3">
    <source>
        <dbReference type="Google" id="ProtNLM"/>
    </source>
</evidence>
<dbReference type="EMBL" id="JAVLUS010000002">
    <property type="protein sequence ID" value="MDS1112720.1"/>
    <property type="molecule type" value="Genomic_DNA"/>
</dbReference>